<dbReference type="CDD" id="cd03811">
    <property type="entry name" value="GT4_GT28_WabH-like"/>
    <property type="match status" value="1"/>
</dbReference>
<dbReference type="Proteomes" id="UP000199800">
    <property type="component" value="Unassembled WGS sequence"/>
</dbReference>
<name>A0A1H9ZE50_9FIRM</name>
<evidence type="ECO:0000313" key="2">
    <source>
        <dbReference type="EMBL" id="SES79127.1"/>
    </source>
</evidence>
<accession>A0A1H9ZE50</accession>
<dbReference type="Pfam" id="PF00534">
    <property type="entry name" value="Glycos_transf_1"/>
    <property type="match status" value="1"/>
</dbReference>
<dbReference type="PANTHER" id="PTHR12526:SF630">
    <property type="entry name" value="GLYCOSYLTRANSFERASE"/>
    <property type="match status" value="1"/>
</dbReference>
<dbReference type="EMBL" id="FOHN01000003">
    <property type="protein sequence ID" value="SES79127.1"/>
    <property type="molecule type" value="Genomic_DNA"/>
</dbReference>
<dbReference type="SUPFAM" id="SSF53756">
    <property type="entry name" value="UDP-Glycosyltransferase/glycogen phosphorylase"/>
    <property type="match status" value="1"/>
</dbReference>
<keyword evidence="3" id="KW-1185">Reference proteome</keyword>
<sequence>MKKIAIAISKLEQGGVSTALISLLEELAKRPEIQVDLFLLSTDNRSRFTVPEGIHVITPSSIYNIWFSRRKACKGIRKAVWYFIHFIGIKINFKMVKLLAHCKEYGAYDIAISYENDICNPEINLMCNDFVEQYVKADKKYGWIHNDAYKLGFTEQYVLNRYQNFDGIIHVSYGNKEKFDAIAPSLAERSYVVYNCINLKEKIDCETKWSAEDGKIHLISVSRIDNEQKRIDRMIESCVLLKEAGLEGKFLWHMFGSGPDEVELKSLAAEKGVDDVFLFEGQTDCPLRCMAKSDIYVMTSDYEGYGLTILEALMENLPVVVTNFAEAKESVADGKNGYLVDFDVNSISEKIGKLICDGKLRKQFYEYTRNNPVTNKVAMEQFNKLLVSEEEHK</sequence>
<proteinExistence type="predicted"/>
<keyword evidence="2" id="KW-0808">Transferase</keyword>
<dbReference type="PANTHER" id="PTHR12526">
    <property type="entry name" value="GLYCOSYLTRANSFERASE"/>
    <property type="match status" value="1"/>
</dbReference>
<evidence type="ECO:0000313" key="3">
    <source>
        <dbReference type="Proteomes" id="UP000199800"/>
    </source>
</evidence>
<reference evidence="2 3" key="1">
    <citation type="submission" date="2016-10" db="EMBL/GenBank/DDBJ databases">
        <authorList>
            <person name="de Groot N.N."/>
        </authorList>
    </citation>
    <scope>NUCLEOTIDE SEQUENCE [LARGE SCALE GENOMIC DNA]</scope>
    <source>
        <strain evidence="2 3">DSM 1801</strain>
    </source>
</reference>
<dbReference type="Gene3D" id="3.40.50.2000">
    <property type="entry name" value="Glycogen Phosphorylase B"/>
    <property type="match status" value="2"/>
</dbReference>
<evidence type="ECO:0000259" key="1">
    <source>
        <dbReference type="Pfam" id="PF00534"/>
    </source>
</evidence>
<organism evidence="2 3">
    <name type="scientific">[Clostridium] polysaccharolyticum</name>
    <dbReference type="NCBI Taxonomy" id="29364"/>
    <lineage>
        <taxon>Bacteria</taxon>
        <taxon>Bacillati</taxon>
        <taxon>Bacillota</taxon>
        <taxon>Clostridia</taxon>
        <taxon>Lachnospirales</taxon>
        <taxon>Lachnospiraceae</taxon>
    </lineage>
</organism>
<dbReference type="STRING" id="29364.SAMN04487772_103124"/>
<dbReference type="AlphaFoldDB" id="A0A1H9ZE50"/>
<feature type="domain" description="Glycosyl transferase family 1" evidence="1">
    <location>
        <begin position="210"/>
        <end position="370"/>
    </location>
</feature>
<dbReference type="OrthoDB" id="9772485at2"/>
<protein>
    <submittedName>
        <fullName evidence="2">Glycosyltransferase involved in cell wall bisynthesis</fullName>
    </submittedName>
</protein>
<dbReference type="GO" id="GO:0016757">
    <property type="term" value="F:glycosyltransferase activity"/>
    <property type="evidence" value="ECO:0007669"/>
    <property type="project" value="InterPro"/>
</dbReference>
<dbReference type="InterPro" id="IPR001296">
    <property type="entry name" value="Glyco_trans_1"/>
</dbReference>
<gene>
    <name evidence="2" type="ORF">SAMN04487772_103124</name>
</gene>
<dbReference type="RefSeq" id="WP_092476286.1">
    <property type="nucleotide sequence ID" value="NZ_FOHN01000003.1"/>
</dbReference>